<protein>
    <recommendedName>
        <fullName evidence="4">tRNA-splicing endonuclease subunit Sen34</fullName>
        <ecNumber evidence="4">4.6.1.16</ecNumber>
    </recommendedName>
</protein>
<dbReference type="PANTHER" id="PTHR13070:SF0">
    <property type="entry name" value="TRNA-SPLICING ENDONUCLEASE SUBUNIT SEN34"/>
    <property type="match status" value="1"/>
</dbReference>
<evidence type="ECO:0000313" key="10">
    <source>
        <dbReference type="Proteomes" id="UP000269721"/>
    </source>
</evidence>
<dbReference type="InterPro" id="IPR006677">
    <property type="entry name" value="tRNA_intron_Endonuc_cat-like"/>
</dbReference>
<dbReference type="EC" id="4.6.1.16" evidence="4"/>
<evidence type="ECO:0000256" key="4">
    <source>
        <dbReference type="PIRNR" id="PIRNR017250"/>
    </source>
</evidence>
<dbReference type="InterPro" id="IPR059049">
    <property type="entry name" value="TSEN34_N"/>
</dbReference>
<accession>A0A4P9WIR2</accession>
<dbReference type="GO" id="GO:0000213">
    <property type="term" value="F:tRNA-intron lyase activity"/>
    <property type="evidence" value="ECO:0007669"/>
    <property type="project" value="UniProtKB-UniRule"/>
</dbReference>
<feature type="domain" description="TSEN34 N-terminal" evidence="8">
    <location>
        <begin position="3"/>
        <end position="69"/>
    </location>
</feature>
<evidence type="ECO:0000313" key="9">
    <source>
        <dbReference type="EMBL" id="RKO92684.1"/>
    </source>
</evidence>
<dbReference type="Gene3D" id="3.40.1350.10">
    <property type="match status" value="1"/>
</dbReference>
<keyword evidence="2 4" id="KW-0819">tRNA processing</keyword>
<keyword evidence="10" id="KW-1185">Reference proteome</keyword>
<evidence type="ECO:0000259" key="7">
    <source>
        <dbReference type="Pfam" id="PF01974"/>
    </source>
</evidence>
<dbReference type="GO" id="GO:0000214">
    <property type="term" value="C:tRNA-intron endonuclease complex"/>
    <property type="evidence" value="ECO:0007669"/>
    <property type="project" value="UniProtKB-UniRule"/>
</dbReference>
<dbReference type="InterPro" id="IPR036167">
    <property type="entry name" value="tRNA_intron_Endo_cat-like_sf"/>
</dbReference>
<evidence type="ECO:0000259" key="8">
    <source>
        <dbReference type="Pfam" id="PF26577"/>
    </source>
</evidence>
<dbReference type="AlphaFoldDB" id="A0A4P9WIR2"/>
<feature type="active site" evidence="5">
    <location>
        <position position="226"/>
    </location>
</feature>
<dbReference type="Proteomes" id="UP000269721">
    <property type="component" value="Unassembled WGS sequence"/>
</dbReference>
<feature type="active site" evidence="5">
    <location>
        <position position="234"/>
    </location>
</feature>
<dbReference type="GO" id="GO:0000379">
    <property type="term" value="P:tRNA-type intron splice site recognition and cleavage"/>
    <property type="evidence" value="ECO:0007669"/>
    <property type="project" value="UniProtKB-UniRule"/>
</dbReference>
<dbReference type="SUPFAM" id="SSF53032">
    <property type="entry name" value="tRNA-intron endonuclease catalytic domain-like"/>
    <property type="match status" value="1"/>
</dbReference>
<keyword evidence="3 4" id="KW-0456">Lyase</keyword>
<comment type="similarity">
    <text evidence="1 4">Belongs to the tRNA-intron endonuclease family.</text>
</comment>
<dbReference type="OrthoDB" id="48041at2759"/>
<proteinExistence type="inferred from homology"/>
<sequence>MLVHISNGTGLIWDPDTILELRTRHHVVGALIGTLPRMPLQNVFKSLPLVLMPEEVTLLLENGLALAVDGAASHRSPSQSEIDADALNARRNDSGDIPDAAAFRLRAKSKQSDVASDSERDGDSDAFFTPVASPLPARAASPTPSSTPSIIFAPAPINIVTTYAASRTLPWFEPKGVDITEARRSELWTWPRTDAERLRLKVFKGLWDKGYYISSGSKFGGDYLMYPGDPSRYHSHFVVSIVAPDRAFGPLDAVTFGRLGTTVKKSHAVCSWDEDRDELVSFCVQWSGWN</sequence>
<evidence type="ECO:0000256" key="2">
    <source>
        <dbReference type="ARBA" id="ARBA00022694"/>
    </source>
</evidence>
<dbReference type="EMBL" id="KZ994537">
    <property type="protein sequence ID" value="RKO92684.1"/>
    <property type="molecule type" value="Genomic_DNA"/>
</dbReference>
<dbReference type="InterPro" id="IPR011856">
    <property type="entry name" value="tRNA_endonuc-like_dom_sf"/>
</dbReference>
<dbReference type="Pfam" id="PF01974">
    <property type="entry name" value="tRNA_int_endo"/>
    <property type="match status" value="1"/>
</dbReference>
<evidence type="ECO:0000256" key="5">
    <source>
        <dbReference type="PIRSR" id="PIRSR017250-50"/>
    </source>
</evidence>
<dbReference type="PIRSF" id="PIRSF017250">
    <property type="entry name" value="tRNA_splic_SEN34"/>
    <property type="match status" value="1"/>
</dbReference>
<dbReference type="Pfam" id="PF26577">
    <property type="entry name" value="TSEN34_N"/>
    <property type="match status" value="1"/>
</dbReference>
<name>A0A4P9WIR2_9FUNG</name>
<organism evidence="9 10">
    <name type="scientific">Blyttiomyces helicus</name>
    <dbReference type="NCBI Taxonomy" id="388810"/>
    <lineage>
        <taxon>Eukaryota</taxon>
        <taxon>Fungi</taxon>
        <taxon>Fungi incertae sedis</taxon>
        <taxon>Chytridiomycota</taxon>
        <taxon>Chytridiomycota incertae sedis</taxon>
        <taxon>Chytridiomycetes</taxon>
        <taxon>Chytridiomycetes incertae sedis</taxon>
        <taxon>Blyttiomyces</taxon>
    </lineage>
</organism>
<comment type="function">
    <text evidence="4">Constitutes one of the two catalytic subunit of the tRNA-splicing endonuclease complex, a complex responsible for identification and cleavage of the splice sites in pre-tRNA. It cleaves pre-tRNA at the 5'- and 3'-splice sites to release the intron. The products are an intron and two tRNA half-molecules bearing 2',3'-cyclic phosphate and 5'-OH termini. There are no conserved sequences at the splice sites, but the intron is invariably located at the same site in the gene, placing the splice sites an invariant distance from the constant structural features of the tRNA body.</text>
</comment>
<evidence type="ECO:0000256" key="1">
    <source>
        <dbReference type="ARBA" id="ARBA00008078"/>
    </source>
</evidence>
<gene>
    <name evidence="9" type="ORF">BDK51DRAFT_17230</name>
</gene>
<feature type="domain" description="tRNA intron endonuclease catalytic" evidence="7">
    <location>
        <begin position="198"/>
        <end position="277"/>
    </location>
</feature>
<reference evidence="10" key="1">
    <citation type="journal article" date="2018" name="Nat. Microbiol.">
        <title>Leveraging single-cell genomics to expand the fungal tree of life.</title>
        <authorList>
            <person name="Ahrendt S.R."/>
            <person name="Quandt C.A."/>
            <person name="Ciobanu D."/>
            <person name="Clum A."/>
            <person name="Salamov A."/>
            <person name="Andreopoulos B."/>
            <person name="Cheng J.F."/>
            <person name="Woyke T."/>
            <person name="Pelin A."/>
            <person name="Henrissat B."/>
            <person name="Reynolds N.K."/>
            <person name="Benny G.L."/>
            <person name="Smith M.E."/>
            <person name="James T.Y."/>
            <person name="Grigoriev I.V."/>
        </authorList>
    </citation>
    <scope>NUCLEOTIDE SEQUENCE [LARGE SCALE GENOMIC DNA]</scope>
</reference>
<evidence type="ECO:0000256" key="3">
    <source>
        <dbReference type="ARBA" id="ARBA00023239"/>
    </source>
</evidence>
<dbReference type="PANTHER" id="PTHR13070">
    <property type="entry name" value="TRNA-SPLICING ENDONUCLEASE SUBUNIT SEN34-RELATED"/>
    <property type="match status" value="1"/>
</dbReference>
<evidence type="ECO:0000256" key="6">
    <source>
        <dbReference type="SAM" id="MobiDB-lite"/>
    </source>
</evidence>
<dbReference type="GO" id="GO:0003676">
    <property type="term" value="F:nucleic acid binding"/>
    <property type="evidence" value="ECO:0007669"/>
    <property type="project" value="InterPro"/>
</dbReference>
<dbReference type="InterPro" id="IPR016690">
    <property type="entry name" value="TSEN34"/>
</dbReference>
<feature type="active site" evidence="5">
    <location>
        <position position="265"/>
    </location>
</feature>
<dbReference type="CDD" id="cd22363">
    <property type="entry name" value="tRNA-intron_lyase_C"/>
    <property type="match status" value="1"/>
</dbReference>
<feature type="region of interest" description="Disordered" evidence="6">
    <location>
        <begin position="111"/>
        <end position="130"/>
    </location>
</feature>